<protein>
    <submittedName>
        <fullName evidence="1">Uncharacterized protein</fullName>
    </submittedName>
</protein>
<sequence>MNSTQIRQKIHEYVDQADDRFLTLINAMIDADKDQDWWDDLHPNLQASINKAIAQSEREEGRPHAVVMSEIRAKYQK</sequence>
<keyword evidence="2" id="KW-1185">Reference proteome</keyword>
<organism evidence="1 2">
    <name type="scientific">Marinoscillum furvescens DSM 4134</name>
    <dbReference type="NCBI Taxonomy" id="1122208"/>
    <lineage>
        <taxon>Bacteria</taxon>
        <taxon>Pseudomonadati</taxon>
        <taxon>Bacteroidota</taxon>
        <taxon>Cytophagia</taxon>
        <taxon>Cytophagales</taxon>
        <taxon>Reichenbachiellaceae</taxon>
        <taxon>Marinoscillum</taxon>
    </lineage>
</organism>
<reference evidence="1 2" key="1">
    <citation type="submission" date="2018-07" db="EMBL/GenBank/DDBJ databases">
        <title>Genomic Encyclopedia of Type Strains, Phase IV (KMG-IV): sequencing the most valuable type-strain genomes for metagenomic binning, comparative biology and taxonomic classification.</title>
        <authorList>
            <person name="Goeker M."/>
        </authorList>
    </citation>
    <scope>NUCLEOTIDE SEQUENCE [LARGE SCALE GENOMIC DNA]</scope>
    <source>
        <strain evidence="1 2">DSM 4134</strain>
    </source>
</reference>
<dbReference type="Proteomes" id="UP000256779">
    <property type="component" value="Unassembled WGS sequence"/>
</dbReference>
<evidence type="ECO:0000313" key="2">
    <source>
        <dbReference type="Proteomes" id="UP000256779"/>
    </source>
</evidence>
<comment type="caution">
    <text evidence="1">The sequence shown here is derived from an EMBL/GenBank/DDBJ whole genome shotgun (WGS) entry which is preliminary data.</text>
</comment>
<evidence type="ECO:0000313" key="1">
    <source>
        <dbReference type="EMBL" id="REE05635.1"/>
    </source>
</evidence>
<accession>A0A3D9LIF5</accession>
<dbReference type="OrthoDB" id="839323at2"/>
<dbReference type="AlphaFoldDB" id="A0A3D9LIF5"/>
<name>A0A3D9LIF5_MARFU</name>
<gene>
    <name evidence="1" type="ORF">C7460_101152</name>
</gene>
<dbReference type="EMBL" id="QREG01000001">
    <property type="protein sequence ID" value="REE05635.1"/>
    <property type="molecule type" value="Genomic_DNA"/>
</dbReference>
<proteinExistence type="predicted"/>
<dbReference type="RefSeq" id="WP_115866148.1">
    <property type="nucleotide sequence ID" value="NZ_QREG01000001.1"/>
</dbReference>